<organism evidence="3 4">
    <name type="scientific">Edaphochlamys debaryana</name>
    <dbReference type="NCBI Taxonomy" id="47281"/>
    <lineage>
        <taxon>Eukaryota</taxon>
        <taxon>Viridiplantae</taxon>
        <taxon>Chlorophyta</taxon>
        <taxon>core chlorophytes</taxon>
        <taxon>Chlorophyceae</taxon>
        <taxon>CS clade</taxon>
        <taxon>Chlamydomonadales</taxon>
        <taxon>Chlamydomonadales incertae sedis</taxon>
        <taxon>Edaphochlamys</taxon>
    </lineage>
</organism>
<gene>
    <name evidence="3" type="ORF">HYH03_012330</name>
</gene>
<dbReference type="PANTHER" id="PTHR45733">
    <property type="entry name" value="FORMIN-J"/>
    <property type="match status" value="1"/>
</dbReference>
<proteinExistence type="predicted"/>
<evidence type="ECO:0000259" key="2">
    <source>
        <dbReference type="Pfam" id="PF12499"/>
    </source>
</evidence>
<dbReference type="PRINTS" id="PR01217">
    <property type="entry name" value="PRICHEXTENSN"/>
</dbReference>
<comment type="caution">
    <text evidence="3">The sequence shown here is derived from an EMBL/GenBank/DDBJ whole genome shotgun (WGS) entry which is preliminary data.</text>
</comment>
<name>A0A835XST7_9CHLO</name>
<sequence>MAQSSPEPDPDAGVDPTLPGVDDVAALGRFPFCQCQDYRCSTSPYRLVSIPSPTKRPGELCYRIDRVGCSQANPCCKMLLDTLGKVEFSVEETCKSDYINAAVNGVFQNSYFDTDFPTGKIRVTPLRMNVNTATNSTICLRMRANSTCASYSGLCGNSNGMCTYAVFESSNHQCCPICAQALPPPPPVQPAFRPPPPPPPPPSPPPPPPHLLPLPPRPPPPLPPPPPPSPAPSATPPRSSPSLRLPSIPSAAASPPPPPPPNAAPSWVPKCDCISSFIKSTSRFRLEYDRSIATADEVTYQFRLYVVRPQDCWAPGYKGGTCCNQTLVNVGLSLQDSIKEEELGDVTLTTDKGKVLRVTKTRTFWGVELWPNDDTQGRFYTPSLYVTNFTVDVPWTLSVPLVNTAVNNPSKWPCKASRYLPNDPNVCDIMLNGYQTVIGKPTQILDINQTIYDIPNCCPEGLIRFDRVDNCCVDNLAENPFRLGFTGSNPSVKDDTVLSFDISYKGASPNGPFGGIFDGTRPNCSTSEVDQLQIYVAPTSVDYVYRIEVDGSEVDFTKNKERYSSWVRAINLHKVTRSPSQVKLFLSKDVQPADVCTAKVAESPLCEYVLKGAYDDDVDEYMCCPHGATAVNAASCPA</sequence>
<dbReference type="InterPro" id="IPR051144">
    <property type="entry name" value="Formin_homology_domain"/>
</dbReference>
<dbReference type="PANTHER" id="PTHR45733:SF8">
    <property type="entry name" value="FORMIN-J"/>
    <property type="match status" value="1"/>
</dbReference>
<feature type="compositionally biased region" description="Pro residues" evidence="1">
    <location>
        <begin position="254"/>
        <end position="263"/>
    </location>
</feature>
<accession>A0A835XST7</accession>
<dbReference type="OrthoDB" id="531158at2759"/>
<dbReference type="AlphaFoldDB" id="A0A835XST7"/>
<evidence type="ECO:0000313" key="3">
    <source>
        <dbReference type="EMBL" id="KAG2489104.1"/>
    </source>
</evidence>
<evidence type="ECO:0000256" key="1">
    <source>
        <dbReference type="SAM" id="MobiDB-lite"/>
    </source>
</evidence>
<evidence type="ECO:0000313" key="4">
    <source>
        <dbReference type="Proteomes" id="UP000612055"/>
    </source>
</evidence>
<feature type="domain" description="Pherophorin" evidence="2">
    <location>
        <begin position="30"/>
        <end position="176"/>
    </location>
</feature>
<protein>
    <recommendedName>
        <fullName evidence="2">Pherophorin domain-containing protein</fullName>
    </recommendedName>
</protein>
<feature type="domain" description="Pherophorin" evidence="2">
    <location>
        <begin position="470"/>
        <end position="625"/>
    </location>
</feature>
<keyword evidence="4" id="KW-1185">Reference proteome</keyword>
<dbReference type="Pfam" id="PF12499">
    <property type="entry name" value="DUF3707"/>
    <property type="match status" value="2"/>
</dbReference>
<dbReference type="Proteomes" id="UP000612055">
    <property type="component" value="Unassembled WGS sequence"/>
</dbReference>
<dbReference type="InterPro" id="IPR024616">
    <property type="entry name" value="Pherophorin"/>
</dbReference>
<feature type="compositionally biased region" description="Pro residues" evidence="1">
    <location>
        <begin position="189"/>
        <end position="239"/>
    </location>
</feature>
<feature type="compositionally biased region" description="Low complexity" evidence="1">
    <location>
        <begin position="240"/>
        <end position="253"/>
    </location>
</feature>
<dbReference type="EMBL" id="JAEHOE010000076">
    <property type="protein sequence ID" value="KAG2489104.1"/>
    <property type="molecule type" value="Genomic_DNA"/>
</dbReference>
<feature type="region of interest" description="Disordered" evidence="1">
    <location>
        <begin position="189"/>
        <end position="263"/>
    </location>
</feature>
<reference evidence="3" key="1">
    <citation type="journal article" date="2020" name="bioRxiv">
        <title>Comparative genomics of Chlamydomonas.</title>
        <authorList>
            <person name="Craig R.J."/>
            <person name="Hasan A.R."/>
            <person name="Ness R.W."/>
            <person name="Keightley P.D."/>
        </authorList>
    </citation>
    <scope>NUCLEOTIDE SEQUENCE</scope>
    <source>
        <strain evidence="3">CCAP 11/70</strain>
    </source>
</reference>